<proteinExistence type="predicted"/>
<dbReference type="InterPro" id="IPR000182">
    <property type="entry name" value="GNAT_dom"/>
</dbReference>
<dbReference type="PANTHER" id="PTHR43072">
    <property type="entry name" value="N-ACETYLTRANSFERASE"/>
    <property type="match status" value="1"/>
</dbReference>
<dbReference type="Pfam" id="PF00583">
    <property type="entry name" value="Acetyltransf_1"/>
    <property type="match status" value="1"/>
</dbReference>
<dbReference type="RefSeq" id="WP_267219839.1">
    <property type="nucleotide sequence ID" value="NZ_JAPCWC010000005.1"/>
</dbReference>
<dbReference type="PROSITE" id="PS51186">
    <property type="entry name" value="GNAT"/>
    <property type="match status" value="1"/>
</dbReference>
<name>A0ABV6SDF6_9SPHN</name>
<dbReference type="Gene3D" id="3.40.630.30">
    <property type="match status" value="1"/>
</dbReference>
<organism evidence="2 3">
    <name type="scientific">Novosphingobium clariflavum</name>
    <dbReference type="NCBI Taxonomy" id="2029884"/>
    <lineage>
        <taxon>Bacteria</taxon>
        <taxon>Pseudomonadati</taxon>
        <taxon>Pseudomonadota</taxon>
        <taxon>Alphaproteobacteria</taxon>
        <taxon>Sphingomonadales</taxon>
        <taxon>Sphingomonadaceae</taxon>
        <taxon>Novosphingobium</taxon>
    </lineage>
</organism>
<dbReference type="PANTHER" id="PTHR43072:SF8">
    <property type="entry name" value="ACYLTRANSFERASE FABY-RELATED"/>
    <property type="match status" value="1"/>
</dbReference>
<dbReference type="EC" id="2.3.-.-" evidence="2"/>
<evidence type="ECO:0000313" key="2">
    <source>
        <dbReference type="EMBL" id="MFC0687305.1"/>
    </source>
</evidence>
<protein>
    <submittedName>
        <fullName evidence="2">GNAT family N-acetyltransferase</fullName>
        <ecNumber evidence="2">2.3.-.-</ecNumber>
    </submittedName>
</protein>
<dbReference type="InterPro" id="IPR016181">
    <property type="entry name" value="Acyl_CoA_acyltransferase"/>
</dbReference>
<keyword evidence="2" id="KW-0012">Acyltransferase</keyword>
<reference evidence="2 3" key="1">
    <citation type="submission" date="2024-09" db="EMBL/GenBank/DDBJ databases">
        <authorList>
            <person name="Sun Q."/>
            <person name="Mori K."/>
        </authorList>
    </citation>
    <scope>NUCLEOTIDE SEQUENCE [LARGE SCALE GENOMIC DNA]</scope>
    <source>
        <strain evidence="2 3">CICC 11035S</strain>
    </source>
</reference>
<dbReference type="Proteomes" id="UP001589858">
    <property type="component" value="Unassembled WGS sequence"/>
</dbReference>
<dbReference type="SUPFAM" id="SSF55729">
    <property type="entry name" value="Acyl-CoA N-acyltransferases (Nat)"/>
    <property type="match status" value="1"/>
</dbReference>
<accession>A0ABV6SDF6</accession>
<keyword evidence="3" id="KW-1185">Reference proteome</keyword>
<comment type="caution">
    <text evidence="2">The sequence shown here is derived from an EMBL/GenBank/DDBJ whole genome shotgun (WGS) entry which is preliminary data.</text>
</comment>
<gene>
    <name evidence="2" type="ORF">ACFFF8_22205</name>
</gene>
<dbReference type="GO" id="GO:0016746">
    <property type="term" value="F:acyltransferase activity"/>
    <property type="evidence" value="ECO:0007669"/>
    <property type="project" value="UniProtKB-KW"/>
</dbReference>
<evidence type="ECO:0000259" key="1">
    <source>
        <dbReference type="PROSITE" id="PS51186"/>
    </source>
</evidence>
<evidence type="ECO:0000313" key="3">
    <source>
        <dbReference type="Proteomes" id="UP001589858"/>
    </source>
</evidence>
<feature type="domain" description="N-acetyltransferase" evidence="1">
    <location>
        <begin position="5"/>
        <end position="176"/>
    </location>
</feature>
<dbReference type="EMBL" id="JBHLTM010000085">
    <property type="protein sequence ID" value="MFC0687305.1"/>
    <property type="molecule type" value="Genomic_DNA"/>
</dbReference>
<sequence>MNGELTVCDAVEQDAAAIASIFAHYVLESTATFETEPPCLEESRRRITATLEAGYPFLVVREGDEGRAGAQGGRVLGFGYAHRYGPRAGYRFSVETTIYVAPDSLGRGIGGRLLGALLDQCEARGFRQAFAVIAESEPASVVLHARAGFLPVGTLTAAGWKHGKWLDVFVMQRALGEGNQSLPEAVIP</sequence>
<keyword evidence="2" id="KW-0808">Transferase</keyword>